<feature type="active site" evidence="2">
    <location>
        <position position="370"/>
    </location>
</feature>
<evidence type="ECO:0000256" key="2">
    <source>
        <dbReference type="HAMAP-Rule" id="MF_00296"/>
    </source>
</evidence>
<dbReference type="PIRSF" id="PIRSF000443">
    <property type="entry name" value="Homoser_Ac_trans"/>
    <property type="match status" value="1"/>
</dbReference>
<dbReference type="InterPro" id="IPR000073">
    <property type="entry name" value="AB_hydrolase_1"/>
</dbReference>
<comment type="catalytic activity">
    <reaction evidence="2">
        <text>L-homoserine + acetyl-CoA = O-acetyl-L-homoserine + CoA</text>
        <dbReference type="Rhea" id="RHEA:13701"/>
        <dbReference type="ChEBI" id="CHEBI:57287"/>
        <dbReference type="ChEBI" id="CHEBI:57288"/>
        <dbReference type="ChEBI" id="CHEBI:57476"/>
        <dbReference type="ChEBI" id="CHEBI:57716"/>
        <dbReference type="EC" id="2.3.1.31"/>
    </reaction>
</comment>
<comment type="subcellular location">
    <subcellularLocation>
        <location evidence="2">Cytoplasm</location>
    </subcellularLocation>
</comment>
<dbReference type="SUPFAM" id="SSF53474">
    <property type="entry name" value="alpha/beta-Hydrolases"/>
    <property type="match status" value="1"/>
</dbReference>
<proteinExistence type="inferred from homology"/>
<dbReference type="RefSeq" id="WP_344224829.1">
    <property type="nucleotide sequence ID" value="NZ_BAAAQA010000018.1"/>
</dbReference>
<dbReference type="PANTHER" id="PTHR32268">
    <property type="entry name" value="HOMOSERINE O-ACETYLTRANSFERASE"/>
    <property type="match status" value="1"/>
</dbReference>
<dbReference type="InterPro" id="IPR029058">
    <property type="entry name" value="AB_hydrolase_fold"/>
</dbReference>
<dbReference type="NCBIfam" id="NF001209">
    <property type="entry name" value="PRK00175.1"/>
    <property type="match status" value="1"/>
</dbReference>
<dbReference type="Gene3D" id="3.40.50.1820">
    <property type="entry name" value="alpha/beta hydrolase"/>
    <property type="match status" value="1"/>
</dbReference>
<dbReference type="NCBIfam" id="TIGR01392">
    <property type="entry name" value="homoserO_Ac_trn"/>
    <property type="match status" value="1"/>
</dbReference>
<comment type="function">
    <text evidence="2">Transfers an acetyl group from acetyl-CoA to L-homoserine, forming acetyl-L-homoserine.</text>
</comment>
<dbReference type="EMBL" id="BAAAQA010000018">
    <property type="protein sequence ID" value="GAA2118875.1"/>
    <property type="molecule type" value="Genomic_DNA"/>
</dbReference>
<comment type="caution">
    <text evidence="2">Lacks conserved residue(s) required for the propagation of feature annotation.</text>
</comment>
<comment type="pathway">
    <text evidence="2">Amino-acid biosynthesis; L-methionine biosynthesis via de novo pathway; O-acetyl-L-homoserine from L-homoserine: step 1/1.</text>
</comment>
<keyword evidence="1 2" id="KW-0808">Transferase</keyword>
<name>A0ABN2XWU0_9MICC</name>
<feature type="active site" description="Nucleophile" evidence="2">
    <location>
        <position position="173"/>
    </location>
</feature>
<accession>A0ABN2XWU0</accession>
<comment type="caution">
    <text evidence="4">The sequence shown here is derived from an EMBL/GenBank/DDBJ whole genome shotgun (WGS) entry which is preliminary data.</text>
</comment>
<dbReference type="Pfam" id="PF00561">
    <property type="entry name" value="Abhydrolase_1"/>
    <property type="match status" value="1"/>
</dbReference>
<evidence type="ECO:0000313" key="5">
    <source>
        <dbReference type="Proteomes" id="UP001500166"/>
    </source>
</evidence>
<keyword evidence="2" id="KW-0486">Methionine biosynthesis</keyword>
<evidence type="ECO:0000256" key="1">
    <source>
        <dbReference type="ARBA" id="ARBA00022679"/>
    </source>
</evidence>
<gene>
    <name evidence="2" type="primary">metXA</name>
    <name evidence="4" type="ORF">GCM10009824_19480</name>
</gene>
<evidence type="ECO:0000259" key="3">
    <source>
        <dbReference type="Pfam" id="PF00561"/>
    </source>
</evidence>
<organism evidence="4 5">
    <name type="scientific">Kocuria atrinae</name>
    <dbReference type="NCBI Taxonomy" id="592377"/>
    <lineage>
        <taxon>Bacteria</taxon>
        <taxon>Bacillati</taxon>
        <taxon>Actinomycetota</taxon>
        <taxon>Actinomycetes</taxon>
        <taxon>Micrococcales</taxon>
        <taxon>Micrococcaceae</taxon>
        <taxon>Kocuria</taxon>
    </lineage>
</organism>
<keyword evidence="2" id="KW-0012">Acyltransferase</keyword>
<reference evidence="4 5" key="1">
    <citation type="journal article" date="2019" name="Int. J. Syst. Evol. Microbiol.">
        <title>The Global Catalogue of Microorganisms (GCM) 10K type strain sequencing project: providing services to taxonomists for standard genome sequencing and annotation.</title>
        <authorList>
            <consortium name="The Broad Institute Genomics Platform"/>
            <consortium name="The Broad Institute Genome Sequencing Center for Infectious Disease"/>
            <person name="Wu L."/>
            <person name="Ma J."/>
        </authorList>
    </citation>
    <scope>NUCLEOTIDE SEQUENCE [LARGE SCALE GENOMIC DNA]</scope>
    <source>
        <strain evidence="4 5">JCM 15914</strain>
    </source>
</reference>
<dbReference type="Proteomes" id="UP001500166">
    <property type="component" value="Unassembled WGS sequence"/>
</dbReference>
<feature type="domain" description="AB hydrolase-1" evidence="3">
    <location>
        <begin position="55"/>
        <end position="375"/>
    </location>
</feature>
<dbReference type="InterPro" id="IPR008220">
    <property type="entry name" value="HAT_MetX-like"/>
</dbReference>
<keyword evidence="2" id="KW-0028">Amino-acid biosynthesis</keyword>
<keyword evidence="2" id="KW-0963">Cytoplasm</keyword>
<dbReference type="EC" id="2.3.1.31" evidence="2"/>
<keyword evidence="5" id="KW-1185">Reference proteome</keyword>
<feature type="binding site" evidence="2">
    <location>
        <position position="371"/>
    </location>
    <ligand>
        <name>substrate</name>
    </ligand>
</feature>
<comment type="subunit">
    <text evidence="2">Homodimer.</text>
</comment>
<protein>
    <recommendedName>
        <fullName evidence="2">Homoserine O-acetyltransferase</fullName>
        <shortName evidence="2">HAT</shortName>
        <ecNumber evidence="2">2.3.1.31</ecNumber>
    </recommendedName>
    <alternativeName>
        <fullName evidence="2">Homoserine transacetylase</fullName>
        <shortName evidence="2">HTA</shortName>
    </alternativeName>
</protein>
<feature type="active site" evidence="2">
    <location>
        <position position="340"/>
    </location>
</feature>
<feature type="binding site" evidence="2">
    <location>
        <position position="242"/>
    </location>
    <ligand>
        <name>substrate</name>
    </ligand>
</feature>
<dbReference type="PANTHER" id="PTHR32268:SF11">
    <property type="entry name" value="HOMOSERINE O-ACETYLTRANSFERASE"/>
    <property type="match status" value="1"/>
</dbReference>
<evidence type="ECO:0000313" key="4">
    <source>
        <dbReference type="EMBL" id="GAA2118875.1"/>
    </source>
</evidence>
<sequence length="391" mass="41988">MTIVGGGTADSLVREDGVVGYIDVGPLTLESGYRLPRARLAYETWGRLNADGSNAVLIEHALTGDSHVARGQSRDHAPEVERLAAEAGGWWDGLVGPGAAIDTDKYFVVCANILGGCYGSTGPATQAPPEVDPEQRAWGSRFPRITVRDTVSAEAVLSDALGIDRWRLVIGGSMGGARALEWAVMYPDRVAACGVIAACASASAELLAWGQAQALAIRQDPNFRGGDYYDGEFPEAGLGLARRIAHITYRSAAELHYRFGREAQTNEDVDATHTSQRGRYRVESYLDHQASKLAGRFDANSYLSVNETLMSHDVTRGRGALEEVLAGTTCEWLVAGVDSDRLFFPAESAELVQALPGEQTLHMISSPSGHDGFLIEAPQLGMLLKKTVLKD</sequence>
<dbReference type="HAMAP" id="MF_00296">
    <property type="entry name" value="MetX_acyltransf"/>
    <property type="match status" value="1"/>
</dbReference>
<comment type="similarity">
    <text evidence="2">Belongs to the AB hydrolase superfamily. MetX family.</text>
</comment>